<proteinExistence type="inferred from homology"/>
<evidence type="ECO:0000256" key="9">
    <source>
        <dbReference type="ARBA" id="ARBA00022879"/>
    </source>
</evidence>
<protein>
    <submittedName>
        <fullName evidence="13">Envelope glycoprotein L</fullName>
    </submittedName>
</protein>
<evidence type="ECO:0000256" key="1">
    <source>
        <dbReference type="ARBA" id="ARBA00022506"/>
    </source>
</evidence>
<evidence type="ECO:0000313" key="13">
    <source>
        <dbReference type="EMBL" id="ARW78109.1"/>
    </source>
</evidence>
<keyword evidence="8" id="KW-1043">Host membrane</keyword>
<keyword evidence="2" id="KW-1032">Host cell membrane</keyword>
<keyword evidence="7" id="KW-0946">Virion</keyword>
<keyword evidence="14" id="KW-1185">Reference proteome</keyword>
<keyword evidence="9 13" id="KW-0261">Viral envelope protein</keyword>
<dbReference type="Proteomes" id="UP000214863">
    <property type="component" value="Segment"/>
</dbReference>
<reference evidence="13" key="1">
    <citation type="submission" date="2017-04" db="EMBL/GenBank/DDBJ databases">
        <title>Genome sequence of delphinid gammaherpesvirus 1 from an Atlantic bottlenose dolphin (Tursiops truncatus).</title>
        <authorList>
            <person name="Davison A.J."/>
            <person name="Subramaniam K."/>
            <person name="Kerr K."/>
            <person name="Jacob J.J."/>
            <person name="Landrau-Giovannetti N."/>
            <person name="Waltzek T.B."/>
        </authorList>
    </citation>
    <scope>NUCLEOTIDE SEQUENCE [LARGE SCALE GENOMIC DNA]</scope>
    <source>
        <strain evidence="13">Sarasota</strain>
    </source>
</reference>
<evidence type="ECO:0000256" key="5">
    <source>
        <dbReference type="ARBA" id="ARBA00022729"/>
    </source>
</evidence>
<name>A0A1Z1NE98_9GAMA</name>
<dbReference type="HAMAP" id="MF_04034">
    <property type="entry name" value="HSV_GL_alphagamma"/>
    <property type="match status" value="1"/>
</dbReference>
<dbReference type="InterPro" id="IPR038313">
    <property type="entry name" value="Herpes_gL_rhadinovirus_sf"/>
</dbReference>
<dbReference type="GeneID" id="33194257"/>
<evidence type="ECO:0000256" key="12">
    <source>
        <dbReference type="ARBA" id="ARBA00023296"/>
    </source>
</evidence>
<sequence length="143" mass="15819">MRSMFKNIILFLFIPPVLASPAVPCCHITYKNVTQIGLFENIKEIHFNSVETCGGVNVARVYTRGPGNITQVICANGFNVMSFLLAVSVKAGERTIENRDSFREQLKASLHLFASKFSVKTADTSIFKFGVYRGAHEGPRTSS</sequence>
<dbReference type="Gene3D" id="3.10.390.20">
    <property type="entry name" value="Viral glycoprotein L"/>
    <property type="match status" value="1"/>
</dbReference>
<gene>
    <name evidence="13" type="primary">ORF47</name>
</gene>
<keyword evidence="6" id="KW-1040">Host Golgi apparatus</keyword>
<keyword evidence="10" id="KW-0472">Membrane</keyword>
<evidence type="ECO:0000256" key="7">
    <source>
        <dbReference type="ARBA" id="ARBA00022844"/>
    </source>
</evidence>
<dbReference type="InterPro" id="IPR020175">
    <property type="entry name" value="Herpes_gL_rhadinovirus"/>
</dbReference>
<organism evidence="13">
    <name type="scientific">Common bottlenose dolphin gammaherpesvirus 1 strain Sarasota</name>
    <dbReference type="NCBI Taxonomy" id="2022783"/>
    <lineage>
        <taxon>Viruses</taxon>
        <taxon>Duplodnaviria</taxon>
        <taxon>Heunggongvirae</taxon>
        <taxon>Peploviricota</taxon>
        <taxon>Herviviricetes</taxon>
        <taxon>Herpesvirales</taxon>
        <taxon>Orthoherpesviridae</taxon>
        <taxon>Gammaherpesvirinae</taxon>
        <taxon>Bossavirus</taxon>
        <taxon>Bossavirus delphinidgamma1</taxon>
        <taxon>Delphinid gammaherpesvirus 1</taxon>
    </lineage>
</organism>
<keyword evidence="5" id="KW-0732">Signal</keyword>
<evidence type="ECO:0000256" key="4">
    <source>
        <dbReference type="ARBA" id="ARBA00022595"/>
    </source>
</evidence>
<dbReference type="GO" id="GO:0019064">
    <property type="term" value="P:fusion of virus membrane with host plasma membrane"/>
    <property type="evidence" value="ECO:0007669"/>
    <property type="project" value="UniProtKB-KW"/>
</dbReference>
<dbReference type="InterPro" id="IPR034708">
    <property type="entry name" value="HSV_GL_alphagamma"/>
</dbReference>
<keyword evidence="12" id="KW-1160">Virus entry into host cell</keyword>
<dbReference type="Pfam" id="PF11108">
    <property type="entry name" value="Phage_glycop_gL"/>
    <property type="match status" value="1"/>
</dbReference>
<evidence type="ECO:0000256" key="2">
    <source>
        <dbReference type="ARBA" id="ARBA00022511"/>
    </source>
</evidence>
<keyword evidence="3" id="KW-1169">Fusion of virus membrane with host cell membrane</keyword>
<keyword evidence="1" id="KW-1168">Fusion of virus membrane with host membrane</keyword>
<evidence type="ECO:0000256" key="3">
    <source>
        <dbReference type="ARBA" id="ARBA00022521"/>
    </source>
</evidence>
<dbReference type="GO" id="GO:0046718">
    <property type="term" value="P:symbiont entry into host cell"/>
    <property type="evidence" value="ECO:0007669"/>
    <property type="project" value="UniProtKB-KW"/>
</dbReference>
<dbReference type="RefSeq" id="YP_009388547.1">
    <property type="nucleotide sequence ID" value="NC_035117.1"/>
</dbReference>
<accession>A0A1Z1NE98</accession>
<evidence type="ECO:0000256" key="11">
    <source>
        <dbReference type="ARBA" id="ARBA00023180"/>
    </source>
</evidence>
<evidence type="ECO:0000313" key="14">
    <source>
        <dbReference type="Proteomes" id="UP000214863"/>
    </source>
</evidence>
<dbReference type="PROSITE" id="PS52026">
    <property type="entry name" value="GL_GHV"/>
    <property type="match status" value="1"/>
</dbReference>
<dbReference type="GO" id="GO:0019031">
    <property type="term" value="C:viral envelope"/>
    <property type="evidence" value="ECO:0007669"/>
    <property type="project" value="UniProtKB-KW"/>
</dbReference>
<dbReference type="KEGG" id="vg:33194257"/>
<evidence type="ECO:0000256" key="8">
    <source>
        <dbReference type="ARBA" id="ARBA00022870"/>
    </source>
</evidence>
<keyword evidence="11" id="KW-0325">Glycoprotein</keyword>
<keyword evidence="4" id="KW-1162">Viral penetration into host cytoplasm</keyword>
<evidence type="ECO:0000256" key="6">
    <source>
        <dbReference type="ARBA" id="ARBA00022812"/>
    </source>
</evidence>
<evidence type="ECO:0000256" key="10">
    <source>
        <dbReference type="ARBA" id="ARBA00023136"/>
    </source>
</evidence>
<dbReference type="EMBL" id="KY965444">
    <property type="protein sequence ID" value="ARW78109.1"/>
    <property type="molecule type" value="Genomic_DNA"/>
</dbReference>